<dbReference type="InterPro" id="IPR001107">
    <property type="entry name" value="Band_7"/>
</dbReference>
<dbReference type="AlphaFoldDB" id="A0A7R8D041"/>
<keyword evidence="4" id="KW-1185">Reference proteome</keyword>
<feature type="domain" description="Band 7" evidence="2">
    <location>
        <begin position="20"/>
        <end position="93"/>
    </location>
</feature>
<protein>
    <submittedName>
        <fullName evidence="3">STOM</fullName>
    </submittedName>
</protein>
<gene>
    <name evidence="3" type="ORF">LSAA_9645</name>
</gene>
<name>A0A7R8D041_LEPSM</name>
<proteinExistence type="inferred from homology"/>
<evidence type="ECO:0000259" key="2">
    <source>
        <dbReference type="Pfam" id="PF01145"/>
    </source>
</evidence>
<evidence type="ECO:0000256" key="1">
    <source>
        <dbReference type="ARBA" id="ARBA00008164"/>
    </source>
</evidence>
<dbReference type="PANTHER" id="PTHR10264:SF19">
    <property type="entry name" value="AT06885P-RELATED"/>
    <property type="match status" value="1"/>
</dbReference>
<sequence length="122" mass="13504">MKRMLFDQEIKEKHLMSVRQVKEHGRAVLFQLGGLKKGGGAVGPSRFFVIPGVVEIQVVDFRKISFLIPLQEILMKGSVTVAVDIVLYNKISNLIASVCNVSNIPLQCVLSAQPLFVPLMVQ</sequence>
<dbReference type="GO" id="GO:0005886">
    <property type="term" value="C:plasma membrane"/>
    <property type="evidence" value="ECO:0007669"/>
    <property type="project" value="InterPro"/>
</dbReference>
<dbReference type="EMBL" id="HG994584">
    <property type="protein sequence ID" value="CAF2955885.1"/>
    <property type="molecule type" value="Genomic_DNA"/>
</dbReference>
<dbReference type="PANTHER" id="PTHR10264">
    <property type="entry name" value="BAND 7 PROTEIN-RELATED"/>
    <property type="match status" value="1"/>
</dbReference>
<dbReference type="Gene3D" id="3.30.479.30">
    <property type="entry name" value="Band 7 domain"/>
    <property type="match status" value="1"/>
</dbReference>
<accession>A0A7R8D041</accession>
<dbReference type="Pfam" id="PF01145">
    <property type="entry name" value="Band_7"/>
    <property type="match status" value="1"/>
</dbReference>
<dbReference type="InterPro" id="IPR043202">
    <property type="entry name" value="Band-7_stomatin-like"/>
</dbReference>
<evidence type="ECO:0000313" key="3">
    <source>
        <dbReference type="EMBL" id="CAF2955885.1"/>
    </source>
</evidence>
<comment type="similarity">
    <text evidence="1">Belongs to the band 7/mec-2 family.</text>
</comment>
<reference evidence="3" key="1">
    <citation type="submission" date="2021-02" db="EMBL/GenBank/DDBJ databases">
        <authorList>
            <person name="Bekaert M."/>
        </authorList>
    </citation>
    <scope>NUCLEOTIDE SEQUENCE</scope>
    <source>
        <strain evidence="3">IoA-00</strain>
    </source>
</reference>
<organism evidence="3 4">
    <name type="scientific">Lepeophtheirus salmonis</name>
    <name type="common">Salmon louse</name>
    <name type="synonym">Caligus salmonis</name>
    <dbReference type="NCBI Taxonomy" id="72036"/>
    <lineage>
        <taxon>Eukaryota</taxon>
        <taxon>Metazoa</taxon>
        <taxon>Ecdysozoa</taxon>
        <taxon>Arthropoda</taxon>
        <taxon>Crustacea</taxon>
        <taxon>Multicrustacea</taxon>
        <taxon>Hexanauplia</taxon>
        <taxon>Copepoda</taxon>
        <taxon>Siphonostomatoida</taxon>
        <taxon>Caligidae</taxon>
        <taxon>Lepeophtheirus</taxon>
    </lineage>
</organism>
<dbReference type="PRINTS" id="PR00721">
    <property type="entry name" value="STOMATIN"/>
</dbReference>
<dbReference type="InterPro" id="IPR036013">
    <property type="entry name" value="Band_7/SPFH_dom_sf"/>
</dbReference>
<dbReference type="InterPro" id="IPR001972">
    <property type="entry name" value="Stomatin_HflK_fam"/>
</dbReference>
<evidence type="ECO:0000313" key="4">
    <source>
        <dbReference type="Proteomes" id="UP000675881"/>
    </source>
</evidence>
<dbReference type="Proteomes" id="UP000675881">
    <property type="component" value="Chromosome 5"/>
</dbReference>
<dbReference type="SUPFAM" id="SSF117892">
    <property type="entry name" value="Band 7/SPFH domain"/>
    <property type="match status" value="1"/>
</dbReference>